<organism evidence="7 8">
    <name type="scientific">Pendulispora albinea</name>
    <dbReference type="NCBI Taxonomy" id="2741071"/>
    <lineage>
        <taxon>Bacteria</taxon>
        <taxon>Pseudomonadati</taxon>
        <taxon>Myxococcota</taxon>
        <taxon>Myxococcia</taxon>
        <taxon>Myxococcales</taxon>
        <taxon>Sorangiineae</taxon>
        <taxon>Pendulisporaceae</taxon>
        <taxon>Pendulispora</taxon>
    </lineage>
</organism>
<dbReference type="Pfam" id="PF02656">
    <property type="entry name" value="DUF202"/>
    <property type="match status" value="1"/>
</dbReference>
<keyword evidence="8" id="KW-1185">Reference proteome</keyword>
<comment type="subcellular location">
    <subcellularLocation>
        <location evidence="1">Endomembrane system</location>
        <topology evidence="1">Multi-pass membrane protein</topology>
    </subcellularLocation>
</comment>
<evidence type="ECO:0000313" key="8">
    <source>
        <dbReference type="Proteomes" id="UP001370348"/>
    </source>
</evidence>
<feature type="transmembrane region" description="Helical" evidence="5">
    <location>
        <begin position="30"/>
        <end position="54"/>
    </location>
</feature>
<keyword evidence="4 5" id="KW-0472">Membrane</keyword>
<gene>
    <name evidence="7" type="ORF">LZC94_30715</name>
</gene>
<evidence type="ECO:0000256" key="3">
    <source>
        <dbReference type="ARBA" id="ARBA00022989"/>
    </source>
</evidence>
<reference evidence="7 8" key="1">
    <citation type="submission" date="2021-12" db="EMBL/GenBank/DDBJ databases">
        <title>Discovery of the Pendulisporaceae a myxobacterial family with distinct sporulation behavior and unique specialized metabolism.</title>
        <authorList>
            <person name="Garcia R."/>
            <person name="Popoff A."/>
            <person name="Bader C.D."/>
            <person name="Loehr J."/>
            <person name="Walesch S."/>
            <person name="Walt C."/>
            <person name="Boldt J."/>
            <person name="Bunk B."/>
            <person name="Haeckl F.J.F.P.J."/>
            <person name="Gunesch A.P."/>
            <person name="Birkelbach J."/>
            <person name="Nuebel U."/>
            <person name="Pietschmann T."/>
            <person name="Bach T."/>
            <person name="Mueller R."/>
        </authorList>
    </citation>
    <scope>NUCLEOTIDE SEQUENCE [LARGE SCALE GENOMIC DNA]</scope>
    <source>
        <strain evidence="7 8">MSr11954</strain>
    </source>
</reference>
<keyword evidence="2 5" id="KW-0812">Transmembrane</keyword>
<dbReference type="Proteomes" id="UP001370348">
    <property type="component" value="Chromosome"/>
</dbReference>
<evidence type="ECO:0000256" key="4">
    <source>
        <dbReference type="ARBA" id="ARBA00023136"/>
    </source>
</evidence>
<evidence type="ECO:0000259" key="6">
    <source>
        <dbReference type="Pfam" id="PF02656"/>
    </source>
</evidence>
<sequence length="97" mass="10155">MGFGFVVARFGLFMRELARMPEHTTESHLGASWVGIVLVVLGIVVNAGATVRYLRFNSALSRGEPAHVSLSAPAVLAIGVALIGLILTVVLLASLGQ</sequence>
<evidence type="ECO:0000256" key="2">
    <source>
        <dbReference type="ARBA" id="ARBA00022692"/>
    </source>
</evidence>
<proteinExistence type="predicted"/>
<dbReference type="InterPro" id="IPR003807">
    <property type="entry name" value="DUF202"/>
</dbReference>
<evidence type="ECO:0000256" key="1">
    <source>
        <dbReference type="ARBA" id="ARBA00004127"/>
    </source>
</evidence>
<protein>
    <submittedName>
        <fullName evidence="7">DUF202 domain-containing protein</fullName>
    </submittedName>
</protein>
<dbReference type="EMBL" id="CP089984">
    <property type="protein sequence ID" value="WXB12214.1"/>
    <property type="molecule type" value="Genomic_DNA"/>
</dbReference>
<feature type="transmembrane region" description="Helical" evidence="5">
    <location>
        <begin position="74"/>
        <end position="95"/>
    </location>
</feature>
<evidence type="ECO:0000313" key="7">
    <source>
        <dbReference type="EMBL" id="WXB12214.1"/>
    </source>
</evidence>
<keyword evidence="3 5" id="KW-1133">Transmembrane helix</keyword>
<name>A0ABZ2LMU4_9BACT</name>
<evidence type="ECO:0000256" key="5">
    <source>
        <dbReference type="SAM" id="Phobius"/>
    </source>
</evidence>
<accession>A0ABZ2LMU4</accession>
<feature type="domain" description="DUF202" evidence="6">
    <location>
        <begin position="1"/>
        <end position="57"/>
    </location>
</feature>